<dbReference type="AlphaFoldDB" id="A0A3P7LBZ7"/>
<evidence type="ECO:0000313" key="3">
    <source>
        <dbReference type="Proteomes" id="UP000270094"/>
    </source>
</evidence>
<protein>
    <submittedName>
        <fullName evidence="2">Uncharacterized protein</fullName>
    </submittedName>
</protein>
<organism evidence="2 3">
    <name type="scientific">Strongylus vulgaris</name>
    <name type="common">Blood worm</name>
    <dbReference type="NCBI Taxonomy" id="40348"/>
    <lineage>
        <taxon>Eukaryota</taxon>
        <taxon>Metazoa</taxon>
        <taxon>Ecdysozoa</taxon>
        <taxon>Nematoda</taxon>
        <taxon>Chromadorea</taxon>
        <taxon>Rhabditida</taxon>
        <taxon>Rhabditina</taxon>
        <taxon>Rhabditomorpha</taxon>
        <taxon>Strongyloidea</taxon>
        <taxon>Strongylidae</taxon>
        <taxon>Strongylus</taxon>
    </lineage>
</organism>
<dbReference type="EMBL" id="UYYB01097769">
    <property type="protein sequence ID" value="VDM76802.1"/>
    <property type="molecule type" value="Genomic_DNA"/>
</dbReference>
<evidence type="ECO:0000256" key="1">
    <source>
        <dbReference type="SAM" id="MobiDB-lite"/>
    </source>
</evidence>
<sequence length="224" mass="25582">MPEEGSRGPGMDQKSGMRTVSVSLASYLPDFFMVTPSSRRKNTGGGRGSHPTPKAGKEDLPPCWRIKYDGVRFEELLTTCGWPTEEDSTKDYDLLFRGSFSLLSVSQQRHILTLWLRQGSPNNPQSAGGTFSEQYVSKAKHRWAALIIRRTDDRWTLRTLEWITREENILEGGQRSDVLTFVALMVQLNSQLVTSDGSGPRERRRRRSISTSWMTLARDRKEWK</sequence>
<dbReference type="Proteomes" id="UP000270094">
    <property type="component" value="Unassembled WGS sequence"/>
</dbReference>
<name>A0A3P7LBZ7_STRVU</name>
<feature type="region of interest" description="Disordered" evidence="1">
    <location>
        <begin position="36"/>
        <end position="59"/>
    </location>
</feature>
<evidence type="ECO:0000313" key="2">
    <source>
        <dbReference type="EMBL" id="VDM76802.1"/>
    </source>
</evidence>
<reference evidence="2 3" key="1">
    <citation type="submission" date="2018-11" db="EMBL/GenBank/DDBJ databases">
        <authorList>
            <consortium name="Pathogen Informatics"/>
        </authorList>
    </citation>
    <scope>NUCLEOTIDE SEQUENCE [LARGE SCALE GENOMIC DNA]</scope>
</reference>
<accession>A0A3P7LBZ7</accession>
<keyword evidence="3" id="KW-1185">Reference proteome</keyword>
<gene>
    <name evidence="2" type="ORF">SVUK_LOCUS11800</name>
</gene>
<proteinExistence type="predicted"/>